<comment type="caution">
    <text evidence="8">The sequence shown here is derived from an EMBL/GenBank/DDBJ whole genome shotgun (WGS) entry which is preliminary data.</text>
</comment>
<keyword evidence="5 6" id="KW-0472">Membrane</keyword>
<dbReference type="EMBL" id="JAMXLX010000004">
    <property type="protein sequence ID" value="MCO5957818.1"/>
    <property type="molecule type" value="Genomic_DNA"/>
</dbReference>
<name>A0AAJ1F890_9HYPH</name>
<protein>
    <submittedName>
        <fullName evidence="8">Prepilin peptidase</fullName>
    </submittedName>
</protein>
<dbReference type="RefSeq" id="WP_250914146.1">
    <property type="nucleotide sequence ID" value="NZ_JAMXLX010000004.1"/>
</dbReference>
<evidence type="ECO:0000256" key="6">
    <source>
        <dbReference type="SAM" id="Phobius"/>
    </source>
</evidence>
<evidence type="ECO:0000256" key="3">
    <source>
        <dbReference type="ARBA" id="ARBA00022692"/>
    </source>
</evidence>
<dbReference type="Proteomes" id="UP001155380">
    <property type="component" value="Unassembled WGS sequence"/>
</dbReference>
<dbReference type="GO" id="GO:0004190">
    <property type="term" value="F:aspartic-type endopeptidase activity"/>
    <property type="evidence" value="ECO:0007669"/>
    <property type="project" value="InterPro"/>
</dbReference>
<gene>
    <name evidence="8" type="ORF">NBH21_13640</name>
</gene>
<comment type="subcellular location">
    <subcellularLocation>
        <location evidence="1">Cell membrane</location>
        <topology evidence="1">Multi-pass membrane protein</topology>
    </subcellularLocation>
</comment>
<evidence type="ECO:0000313" key="8">
    <source>
        <dbReference type="EMBL" id="MCO5957818.1"/>
    </source>
</evidence>
<keyword evidence="4 6" id="KW-1133">Transmembrane helix</keyword>
<organism evidence="8 9">
    <name type="scientific">Ciceribacter sichuanensis</name>
    <dbReference type="NCBI Taxonomy" id="2949647"/>
    <lineage>
        <taxon>Bacteria</taxon>
        <taxon>Pseudomonadati</taxon>
        <taxon>Pseudomonadota</taxon>
        <taxon>Alphaproteobacteria</taxon>
        <taxon>Hyphomicrobiales</taxon>
        <taxon>Rhizobiaceae</taxon>
        <taxon>Ciceribacter</taxon>
    </lineage>
</organism>
<dbReference type="AlphaFoldDB" id="A0AAJ1F890"/>
<dbReference type="PANTHER" id="PTHR36506">
    <property type="entry name" value="PREFLAGELLIN PEPTIDASE"/>
    <property type="match status" value="1"/>
</dbReference>
<accession>A0AAJ1F890</accession>
<proteinExistence type="predicted"/>
<feature type="domain" description="Prepilin type IV endopeptidase peptidase" evidence="7">
    <location>
        <begin position="9"/>
        <end position="109"/>
    </location>
</feature>
<evidence type="ECO:0000256" key="1">
    <source>
        <dbReference type="ARBA" id="ARBA00004651"/>
    </source>
</evidence>
<feature type="transmembrane region" description="Helical" evidence="6">
    <location>
        <begin position="30"/>
        <end position="50"/>
    </location>
</feature>
<evidence type="ECO:0000313" key="9">
    <source>
        <dbReference type="Proteomes" id="UP001155380"/>
    </source>
</evidence>
<keyword evidence="2" id="KW-1003">Cell membrane</keyword>
<dbReference type="InterPro" id="IPR052218">
    <property type="entry name" value="Preflagellin_Peptidase"/>
</dbReference>
<dbReference type="GO" id="GO:0005886">
    <property type="term" value="C:plasma membrane"/>
    <property type="evidence" value="ECO:0007669"/>
    <property type="project" value="UniProtKB-SubCell"/>
</dbReference>
<evidence type="ECO:0000259" key="7">
    <source>
        <dbReference type="Pfam" id="PF01478"/>
    </source>
</evidence>
<evidence type="ECO:0000256" key="4">
    <source>
        <dbReference type="ARBA" id="ARBA00022989"/>
    </source>
</evidence>
<dbReference type="PANTHER" id="PTHR36506:SF1">
    <property type="entry name" value="PREFLAGELLIN PEPTIDASE"/>
    <property type="match status" value="1"/>
</dbReference>
<dbReference type="Gene3D" id="1.20.120.1220">
    <property type="match status" value="1"/>
</dbReference>
<dbReference type="InterPro" id="IPR000045">
    <property type="entry name" value="Prepilin_IV_endopep_pep"/>
</dbReference>
<evidence type="ECO:0000256" key="5">
    <source>
        <dbReference type="ARBA" id="ARBA00023136"/>
    </source>
</evidence>
<reference evidence="8" key="1">
    <citation type="submission" date="2022-06" db="EMBL/GenBank/DDBJ databases">
        <authorList>
            <person name="Sun Q."/>
        </authorList>
    </citation>
    <scope>NUCLEOTIDE SEQUENCE</scope>
    <source>
        <strain evidence="8">S101</strain>
    </source>
</reference>
<sequence length="170" mass="18115">MYEAAVFVILPICLVVAAFTDLFEMTVPNRIPVIILASFILIAPFSGLSLPEFGWHIVAGAAVFAVVFGLFAINVMGGGDAKLLTAAAVWYGFTPSLLHFLIYVAYGGGILTILILLVRARANTVMALNLPVPHSILTAKKIPYAIAICVGGLVTFPQSPLVLTALEQMR</sequence>
<feature type="transmembrane region" description="Helical" evidence="6">
    <location>
        <begin position="97"/>
        <end position="118"/>
    </location>
</feature>
<keyword evidence="3 6" id="KW-0812">Transmembrane</keyword>
<evidence type="ECO:0000256" key="2">
    <source>
        <dbReference type="ARBA" id="ARBA00022475"/>
    </source>
</evidence>
<feature type="transmembrane region" description="Helical" evidence="6">
    <location>
        <begin position="57"/>
        <end position="77"/>
    </location>
</feature>
<dbReference type="Pfam" id="PF01478">
    <property type="entry name" value="Peptidase_A24"/>
    <property type="match status" value="1"/>
</dbReference>